<keyword evidence="4" id="KW-1185">Reference proteome</keyword>
<feature type="region of interest" description="Disordered" evidence="1">
    <location>
        <begin position="15"/>
        <end position="44"/>
    </location>
</feature>
<reference evidence="3" key="1">
    <citation type="submission" date="2020-05" db="EMBL/GenBank/DDBJ databases">
        <title>Mycena genomes resolve the evolution of fungal bioluminescence.</title>
        <authorList>
            <person name="Tsai I.J."/>
        </authorList>
    </citation>
    <scope>NUCLEOTIDE SEQUENCE</scope>
    <source>
        <strain evidence="3">110903Hualien_Pintung</strain>
    </source>
</reference>
<evidence type="ECO:0000256" key="1">
    <source>
        <dbReference type="SAM" id="MobiDB-lite"/>
    </source>
</evidence>
<feature type="compositionally biased region" description="Polar residues" evidence="1">
    <location>
        <begin position="315"/>
        <end position="324"/>
    </location>
</feature>
<name>A0A8H6WMQ4_MYCCL</name>
<evidence type="ECO:0008006" key="5">
    <source>
        <dbReference type="Google" id="ProtNLM"/>
    </source>
</evidence>
<evidence type="ECO:0000256" key="2">
    <source>
        <dbReference type="SAM" id="Phobius"/>
    </source>
</evidence>
<feature type="compositionally biased region" description="Pro residues" evidence="1">
    <location>
        <begin position="241"/>
        <end position="253"/>
    </location>
</feature>
<feature type="region of interest" description="Disordered" evidence="1">
    <location>
        <begin position="291"/>
        <end position="404"/>
    </location>
</feature>
<feature type="transmembrane region" description="Helical" evidence="2">
    <location>
        <begin position="57"/>
        <end position="78"/>
    </location>
</feature>
<dbReference type="AlphaFoldDB" id="A0A8H6WMQ4"/>
<gene>
    <name evidence="3" type="ORF">HMN09_00068600</name>
</gene>
<dbReference type="EMBL" id="JACAZE010000001">
    <property type="protein sequence ID" value="KAF7322891.1"/>
    <property type="molecule type" value="Genomic_DNA"/>
</dbReference>
<feature type="transmembrane region" description="Helical" evidence="2">
    <location>
        <begin position="90"/>
        <end position="109"/>
    </location>
</feature>
<dbReference type="OrthoDB" id="3269357at2759"/>
<accession>A0A8H6WMQ4</accession>
<protein>
    <recommendedName>
        <fullName evidence="5">MARVEL domain-containing protein</fullName>
    </recommendedName>
</protein>
<keyword evidence="2" id="KW-0812">Transmembrane</keyword>
<comment type="caution">
    <text evidence="3">The sequence shown here is derived from an EMBL/GenBank/DDBJ whole genome shotgun (WGS) entry which is preliminary data.</text>
</comment>
<keyword evidence="2" id="KW-1133">Transmembrane helix</keyword>
<sequence length="404" mass="43580">MWALPSGYMAHDHENAAEVPSAPRRTLAQRSHKKAPSTGTGASSGRPGMHFLVTVRYLVFALFVICDAILASVAVWNGSLNVDAFPGLDVYVTLLGALGLTLTFTIIFIELIRRNAFTSRVWFELCWTGLFFTMDLAAAAALTAVGPCPHQAQENSLPSGSCASMRVLMAFSWTSTLILLSYLVLLVVLSLANRNNESIPKIWECAIHNFPPLTIPRPHVPVVILPRFTRNDRNIDEMAQIPPPAPPTPPASPAPVVASRRTTMSPTRPHGMRSIGLDSIYEVEHFVPPALSPIPPSDSPPISPMASPGDYHLPSPTSEESTQPAGGGVAGLYPRFIAAAAAPTQSGDQQPRKPSPSPLGDWPRSNPPLRVKRPSGAVSPTRPMGPRTRARAQTPLETPQREDM</sequence>
<evidence type="ECO:0000313" key="3">
    <source>
        <dbReference type="EMBL" id="KAF7322891.1"/>
    </source>
</evidence>
<feature type="region of interest" description="Disordered" evidence="1">
    <location>
        <begin position="240"/>
        <end position="273"/>
    </location>
</feature>
<proteinExistence type="predicted"/>
<keyword evidence="2" id="KW-0472">Membrane</keyword>
<feature type="transmembrane region" description="Helical" evidence="2">
    <location>
        <begin position="121"/>
        <end position="145"/>
    </location>
</feature>
<feature type="transmembrane region" description="Helical" evidence="2">
    <location>
        <begin position="165"/>
        <end position="192"/>
    </location>
</feature>
<dbReference type="Proteomes" id="UP000613580">
    <property type="component" value="Unassembled WGS sequence"/>
</dbReference>
<organism evidence="3 4">
    <name type="scientific">Mycena chlorophos</name>
    <name type="common">Agaric fungus</name>
    <name type="synonym">Agaricus chlorophos</name>
    <dbReference type="NCBI Taxonomy" id="658473"/>
    <lineage>
        <taxon>Eukaryota</taxon>
        <taxon>Fungi</taxon>
        <taxon>Dikarya</taxon>
        <taxon>Basidiomycota</taxon>
        <taxon>Agaricomycotina</taxon>
        <taxon>Agaricomycetes</taxon>
        <taxon>Agaricomycetidae</taxon>
        <taxon>Agaricales</taxon>
        <taxon>Marasmiineae</taxon>
        <taxon>Mycenaceae</taxon>
        <taxon>Mycena</taxon>
    </lineage>
</organism>
<evidence type="ECO:0000313" key="4">
    <source>
        <dbReference type="Proteomes" id="UP000613580"/>
    </source>
</evidence>
<feature type="compositionally biased region" description="Pro residues" evidence="1">
    <location>
        <begin position="291"/>
        <end position="303"/>
    </location>
</feature>